<dbReference type="EMBL" id="LXQA010537769">
    <property type="protein sequence ID" value="MCI57942.1"/>
    <property type="molecule type" value="Genomic_DNA"/>
</dbReference>
<accession>A0A392TAM6</accession>
<evidence type="ECO:0000313" key="2">
    <source>
        <dbReference type="EMBL" id="MCI57942.1"/>
    </source>
</evidence>
<protein>
    <submittedName>
        <fullName evidence="2">NAD(P)H-quinone oxidoreductase chain</fullName>
    </submittedName>
</protein>
<feature type="region of interest" description="Disordered" evidence="1">
    <location>
        <begin position="1"/>
        <end position="25"/>
    </location>
</feature>
<evidence type="ECO:0000313" key="3">
    <source>
        <dbReference type="Proteomes" id="UP000265520"/>
    </source>
</evidence>
<sequence length="74" mass="7442">AIAVDNSNADKNNNNAGNPKKPAWKNASNGVVAEVTPVMGAVSWPALSAKTSAKFTSDSSSAVTVAEGSISIPQ</sequence>
<evidence type="ECO:0000256" key="1">
    <source>
        <dbReference type="SAM" id="MobiDB-lite"/>
    </source>
</evidence>
<comment type="caution">
    <text evidence="2">The sequence shown here is derived from an EMBL/GenBank/DDBJ whole genome shotgun (WGS) entry which is preliminary data.</text>
</comment>
<name>A0A392TAM6_9FABA</name>
<dbReference type="Proteomes" id="UP000265520">
    <property type="component" value="Unassembled WGS sequence"/>
</dbReference>
<keyword evidence="3" id="KW-1185">Reference proteome</keyword>
<proteinExistence type="predicted"/>
<organism evidence="2 3">
    <name type="scientific">Trifolium medium</name>
    <dbReference type="NCBI Taxonomy" id="97028"/>
    <lineage>
        <taxon>Eukaryota</taxon>
        <taxon>Viridiplantae</taxon>
        <taxon>Streptophyta</taxon>
        <taxon>Embryophyta</taxon>
        <taxon>Tracheophyta</taxon>
        <taxon>Spermatophyta</taxon>
        <taxon>Magnoliopsida</taxon>
        <taxon>eudicotyledons</taxon>
        <taxon>Gunneridae</taxon>
        <taxon>Pentapetalae</taxon>
        <taxon>rosids</taxon>
        <taxon>fabids</taxon>
        <taxon>Fabales</taxon>
        <taxon>Fabaceae</taxon>
        <taxon>Papilionoideae</taxon>
        <taxon>50 kb inversion clade</taxon>
        <taxon>NPAAA clade</taxon>
        <taxon>Hologalegina</taxon>
        <taxon>IRL clade</taxon>
        <taxon>Trifolieae</taxon>
        <taxon>Trifolium</taxon>
    </lineage>
</organism>
<dbReference type="AlphaFoldDB" id="A0A392TAM6"/>
<reference evidence="2 3" key="1">
    <citation type="journal article" date="2018" name="Front. Plant Sci.">
        <title>Red Clover (Trifolium pratense) and Zigzag Clover (T. medium) - A Picture of Genomic Similarities and Differences.</title>
        <authorList>
            <person name="Dluhosova J."/>
            <person name="Istvanek J."/>
            <person name="Nedelnik J."/>
            <person name="Repkova J."/>
        </authorList>
    </citation>
    <scope>NUCLEOTIDE SEQUENCE [LARGE SCALE GENOMIC DNA]</scope>
    <source>
        <strain evidence="3">cv. 10/8</strain>
        <tissue evidence="2">Leaf</tissue>
    </source>
</reference>
<feature type="non-terminal residue" evidence="2">
    <location>
        <position position="1"/>
    </location>
</feature>
<feature type="non-terminal residue" evidence="2">
    <location>
        <position position="74"/>
    </location>
</feature>